<dbReference type="EMBL" id="FQ790348">
    <property type="protein sequence ID" value="CCD53798.1"/>
    <property type="molecule type" value="Genomic_DNA"/>
</dbReference>
<evidence type="ECO:0000259" key="3">
    <source>
        <dbReference type="PROSITE" id="PS51212"/>
    </source>
</evidence>
<reference evidence="5" key="1">
    <citation type="journal article" date="2011" name="PLoS Genet.">
        <title>Genomic analysis of the necrotrophic fungal pathogens Sclerotinia sclerotiorum and Botrytis cinerea.</title>
        <authorList>
            <person name="Amselem J."/>
            <person name="Cuomo C.A."/>
            <person name="van Kan J.A."/>
            <person name="Viaud M."/>
            <person name="Benito E.P."/>
            <person name="Couloux A."/>
            <person name="Coutinho P.M."/>
            <person name="de Vries R.P."/>
            <person name="Dyer P.S."/>
            <person name="Fillinger S."/>
            <person name="Fournier E."/>
            <person name="Gout L."/>
            <person name="Hahn M."/>
            <person name="Kohn L."/>
            <person name="Lapalu N."/>
            <person name="Plummer K.M."/>
            <person name="Pradier J.M."/>
            <person name="Quevillon E."/>
            <person name="Sharon A."/>
            <person name="Simon A."/>
            <person name="ten Have A."/>
            <person name="Tudzynski B."/>
            <person name="Tudzynski P."/>
            <person name="Wincker P."/>
            <person name="Andrew M."/>
            <person name="Anthouard V."/>
            <person name="Beever R.E."/>
            <person name="Beffa R."/>
            <person name="Benoit I."/>
            <person name="Bouzid O."/>
            <person name="Brault B."/>
            <person name="Chen Z."/>
            <person name="Choquer M."/>
            <person name="Collemare J."/>
            <person name="Cotton P."/>
            <person name="Danchin E.G."/>
            <person name="Da Silva C."/>
            <person name="Gautier A."/>
            <person name="Giraud C."/>
            <person name="Giraud T."/>
            <person name="Gonzalez C."/>
            <person name="Grossetete S."/>
            <person name="Guldener U."/>
            <person name="Henrissat B."/>
            <person name="Howlett B.J."/>
            <person name="Kodira C."/>
            <person name="Kretschmer M."/>
            <person name="Lappartient A."/>
            <person name="Leroch M."/>
            <person name="Levis C."/>
            <person name="Mauceli E."/>
            <person name="Neuveglise C."/>
            <person name="Oeser B."/>
            <person name="Pearson M."/>
            <person name="Poulain J."/>
            <person name="Poussereau N."/>
            <person name="Quesneville H."/>
            <person name="Rascle C."/>
            <person name="Schumacher J."/>
            <person name="Segurens B."/>
            <person name="Sexton A."/>
            <person name="Silva E."/>
            <person name="Sirven C."/>
            <person name="Soanes D.M."/>
            <person name="Talbot N.J."/>
            <person name="Templeton M."/>
            <person name="Yandava C."/>
            <person name="Yarden O."/>
            <person name="Zeng Q."/>
            <person name="Rollins J.A."/>
            <person name="Lebrun M.H."/>
            <person name="Dickman M."/>
        </authorList>
    </citation>
    <scope>NUCLEOTIDE SEQUENCE [LARGE SCALE GENOMIC DNA]</scope>
    <source>
        <strain evidence="5">T4</strain>
    </source>
</reference>
<gene>
    <name evidence="4" type="ORF">BofuT4_P133520.1</name>
</gene>
<sequence length="1068" mass="113287">MALSFLRLAFTALSLSLAFTCSEARSGSHSVLPRADTWSYVGCYSDNVGARTLTNNVATAGGEAALTIQICQSTCQTLGYVLAGAEYSGECYCANNIFNGGGLASDGETGCNMPCNGNASEICGGSSRLSLYDLNNAIVSLPTLTTSSIPVPTFTGAPSGWVPLGCYNDSVNARTLTTQIYSIAGASMSVDACLSACILGGYRLSGVEYGSECYCDHEIENYGAPATGCNMVCGGNSTQFCGGSGRMNLYNYTATSLPSTPTPTTTSATVPSATITDLPTGWAYKGCWVDRALGRGSILADNLPNDANMTVESCIQNCITAGYSIAGMEYYTQCYCDSAIINLGALASSDSQCNTPCGGNVNQMCGGGDRMSIYSNQTNLIVRQLPVIQNTSLPGSWKYKGCLTDDAVNRVFPYQIELANNNTATNCLSLCSQYGYGAGGMEYSNQCFCGDVQDVINHKAAIVDDSQCVMLCTGNRDTYCGGPSLITYYTWTGTPLNSWTFESGNSAGKYEFLIGGPIIPLTSAVGINGKISFLEKFGTSPANNSTGAYELDLTQINNYTAAWRPMHVKTDVFCSASIILPDRLGRQINIGGWALPSTIGVRFYTPDGAPGVPSKNDWEENYEEVGLQTGRWYPSAMVMANGSILVVGGEVGSNGAPVPSLEIIPRPPGGNVLYCDYLFRTDPYNLYPYLVVLPSGGIFIAYYNEARILDEVTLQTQRVLPNIPAAVNNFLGGRTYPMEGTAVLMPQSAPYTDPLVVMICGGSTPGPEIALDNCVSLAPEVPGANWTIERMPSKRVISSMVALVFFSPDGTFLILNGAQQGFAGFGLATDPNHNAVLYDPSKPLNSRMSSLANTTIDRLYHNEAVLLPDGRVLVTGSDPEDTRFVQEYRVEVFLPPYLLNGATQPTFKFSNGNDFGYGDTINIAATLYQGNPSTVRISLMAAVGATHGNSFGQRTYFPAFSCSGTAANMQCSITTPPNAHVYPPSWAMLFVLDSGTPSVGQWVRIGGDPARLGEWPNFPDFTLPGVGPTVGAGGVVKTVSGTAAAGNATMKIVDLVDIHIKSGMRSSW</sequence>
<dbReference type="Pfam" id="PF07250">
    <property type="entry name" value="Glyoxal_oxid_N"/>
    <property type="match status" value="1"/>
</dbReference>
<feature type="domain" description="WSC" evidence="3">
    <location>
        <begin position="37"/>
        <end position="135"/>
    </location>
</feature>
<dbReference type="InterPro" id="IPR013783">
    <property type="entry name" value="Ig-like_fold"/>
</dbReference>
<name>G2YQA0_BOTF4</name>
<evidence type="ECO:0000313" key="4">
    <source>
        <dbReference type="EMBL" id="CCD53798.1"/>
    </source>
</evidence>
<dbReference type="InParanoid" id="G2YQA0"/>
<proteinExistence type="predicted"/>
<dbReference type="Proteomes" id="UP000008177">
    <property type="component" value="Unplaced contigs"/>
</dbReference>
<dbReference type="PANTHER" id="PTHR32208">
    <property type="entry name" value="SECRETED PROTEIN-RELATED"/>
    <property type="match status" value="1"/>
</dbReference>
<dbReference type="CDD" id="cd02851">
    <property type="entry name" value="E_set_GO_C"/>
    <property type="match status" value="1"/>
</dbReference>
<dbReference type="Gene3D" id="2.130.10.80">
    <property type="entry name" value="Galactose oxidase/kelch, beta-propeller"/>
    <property type="match status" value="1"/>
</dbReference>
<dbReference type="InterPro" id="IPR015202">
    <property type="entry name" value="GO-like_E_set"/>
</dbReference>
<dbReference type="OrthoDB" id="2019572at2759"/>
<dbReference type="HOGENOM" id="CLU_003527_0_0_1"/>
<evidence type="ECO:0000256" key="2">
    <source>
        <dbReference type="SAM" id="SignalP"/>
    </source>
</evidence>
<dbReference type="InterPro" id="IPR011043">
    <property type="entry name" value="Gal_Oxase/kelch_b-propeller"/>
</dbReference>
<accession>G2YQA0</accession>
<dbReference type="PROSITE" id="PS51212">
    <property type="entry name" value="WSC"/>
    <property type="match status" value="4"/>
</dbReference>
<evidence type="ECO:0000256" key="1">
    <source>
        <dbReference type="ARBA" id="ARBA00022729"/>
    </source>
</evidence>
<dbReference type="InterPro" id="IPR002889">
    <property type="entry name" value="WSC_carb-bd"/>
</dbReference>
<dbReference type="InterPro" id="IPR014756">
    <property type="entry name" value="Ig_E-set"/>
</dbReference>
<dbReference type="STRING" id="999810.G2YQA0"/>
<feature type="domain" description="WSC" evidence="3">
    <location>
        <begin position="396"/>
        <end position="492"/>
    </location>
</feature>
<dbReference type="PANTHER" id="PTHR32208:SF105">
    <property type="entry name" value="COPPER RADICAL OXIDASE"/>
    <property type="match status" value="1"/>
</dbReference>
<dbReference type="Pfam" id="PF09118">
    <property type="entry name" value="GO-like_E_set"/>
    <property type="match status" value="1"/>
</dbReference>
<dbReference type="Pfam" id="PF01822">
    <property type="entry name" value="WSC"/>
    <property type="match status" value="4"/>
</dbReference>
<protein>
    <submittedName>
        <fullName evidence="4">Similar to copper radical oxidase</fullName>
    </submittedName>
</protein>
<organism evidence="4 5">
    <name type="scientific">Botryotinia fuckeliana (strain T4)</name>
    <name type="common">Noble rot fungus</name>
    <name type="synonym">Botrytis cinerea</name>
    <dbReference type="NCBI Taxonomy" id="999810"/>
    <lineage>
        <taxon>Eukaryota</taxon>
        <taxon>Fungi</taxon>
        <taxon>Dikarya</taxon>
        <taxon>Ascomycota</taxon>
        <taxon>Pezizomycotina</taxon>
        <taxon>Leotiomycetes</taxon>
        <taxon>Helotiales</taxon>
        <taxon>Sclerotiniaceae</taxon>
        <taxon>Botrytis</taxon>
    </lineage>
</organism>
<feature type="domain" description="WSC" evidence="3">
    <location>
        <begin position="281"/>
        <end position="377"/>
    </location>
</feature>
<evidence type="ECO:0000313" key="5">
    <source>
        <dbReference type="Proteomes" id="UP000008177"/>
    </source>
</evidence>
<dbReference type="InterPro" id="IPR037293">
    <property type="entry name" value="Gal_Oxidase_central_sf"/>
</dbReference>
<feature type="signal peptide" evidence="2">
    <location>
        <begin position="1"/>
        <end position="24"/>
    </location>
</feature>
<dbReference type="AlphaFoldDB" id="G2YQA0"/>
<dbReference type="SUPFAM" id="SSF50965">
    <property type="entry name" value="Galactose oxidase, central domain"/>
    <property type="match status" value="1"/>
</dbReference>
<dbReference type="SMART" id="SM00321">
    <property type="entry name" value="WSC"/>
    <property type="match status" value="4"/>
</dbReference>
<dbReference type="InterPro" id="IPR009880">
    <property type="entry name" value="Glyoxal_oxidase_N"/>
</dbReference>
<feature type="domain" description="WSC" evidence="3">
    <location>
        <begin position="160"/>
        <end position="253"/>
    </location>
</feature>
<feature type="chain" id="PRO_5003440897" evidence="2">
    <location>
        <begin position="25"/>
        <end position="1068"/>
    </location>
</feature>
<dbReference type="Gene3D" id="2.60.40.10">
    <property type="entry name" value="Immunoglobulins"/>
    <property type="match status" value="1"/>
</dbReference>
<dbReference type="SUPFAM" id="SSF81296">
    <property type="entry name" value="E set domains"/>
    <property type="match status" value="1"/>
</dbReference>
<keyword evidence="1 2" id="KW-0732">Signal</keyword>
<dbReference type="eggNOG" id="KOG4157">
    <property type="taxonomic scope" value="Eukaryota"/>
</dbReference>